<dbReference type="GO" id="GO:0051604">
    <property type="term" value="P:protein maturation"/>
    <property type="evidence" value="ECO:0007669"/>
    <property type="project" value="UniProtKB-UniRule"/>
</dbReference>
<keyword evidence="2 3" id="KW-0456">Lyase</keyword>
<evidence type="ECO:0000313" key="5">
    <source>
        <dbReference type="Proteomes" id="UP001056429"/>
    </source>
</evidence>
<evidence type="ECO:0000256" key="1">
    <source>
        <dbReference type="ARBA" id="ARBA00022596"/>
    </source>
</evidence>
<dbReference type="RefSeq" id="WP_250860491.1">
    <property type="nucleotide sequence ID" value="NZ_JAGSOJ010000003.1"/>
</dbReference>
<comment type="similarity">
    <text evidence="3">Belongs to the LarC family.</text>
</comment>
<dbReference type="GO" id="GO:0016829">
    <property type="term" value="F:lyase activity"/>
    <property type="evidence" value="ECO:0007669"/>
    <property type="project" value="UniProtKB-UniRule"/>
</dbReference>
<evidence type="ECO:0000256" key="2">
    <source>
        <dbReference type="ARBA" id="ARBA00023239"/>
    </source>
</evidence>
<keyword evidence="5" id="KW-1185">Reference proteome</keyword>
<accession>A0A9J6P6G8</accession>
<dbReference type="EC" id="4.99.1.12" evidence="3"/>
<dbReference type="PANTHER" id="PTHR36566:SF1">
    <property type="entry name" value="PYRIDINIUM-3,5-BISTHIOCARBOXYLIC ACID MONONUCLEOTIDE NICKEL INSERTION PROTEIN"/>
    <property type="match status" value="1"/>
</dbReference>
<comment type="function">
    <text evidence="3">Involved in the biosynthesis of a nickel-pincer cofactor ((SCS)Ni(II) pincer complex). Binds Ni(2+), and functions in nickel delivery to pyridinium-3,5-bisthiocarboxylic acid mononucleotide (P2TMN), to form the mature cofactor. Is thus probably required for the activation of nickel-pincer cofactor-dependent enzymes.</text>
</comment>
<evidence type="ECO:0000313" key="4">
    <source>
        <dbReference type="EMBL" id="MCM1991389.1"/>
    </source>
</evidence>
<dbReference type="Proteomes" id="UP001056429">
    <property type="component" value="Unassembled WGS sequence"/>
</dbReference>
<dbReference type="InterPro" id="IPR002822">
    <property type="entry name" value="Ni_insertion"/>
</dbReference>
<proteinExistence type="inferred from homology"/>
<dbReference type="Gene3D" id="3.30.70.1380">
    <property type="entry name" value="Transcriptional regulatory protein pf0864 domain like"/>
    <property type="match status" value="1"/>
</dbReference>
<dbReference type="PANTHER" id="PTHR36566">
    <property type="entry name" value="NICKEL INSERTION PROTEIN-RELATED"/>
    <property type="match status" value="1"/>
</dbReference>
<dbReference type="Gene3D" id="3.10.20.300">
    <property type="entry name" value="mk0293 like domain"/>
    <property type="match status" value="1"/>
</dbReference>
<dbReference type="HAMAP" id="MF_01074">
    <property type="entry name" value="LarC"/>
    <property type="match status" value="1"/>
</dbReference>
<dbReference type="NCBIfam" id="TIGR00299">
    <property type="entry name" value="nickel pincer cofactor biosynthesis protein LarC"/>
    <property type="match status" value="1"/>
</dbReference>
<gene>
    <name evidence="3 4" type="primary">larC</name>
    <name evidence="4" type="ORF">KDK92_16770</name>
</gene>
<evidence type="ECO:0000256" key="3">
    <source>
        <dbReference type="HAMAP-Rule" id="MF_01074"/>
    </source>
</evidence>
<dbReference type="GO" id="GO:0016151">
    <property type="term" value="F:nickel cation binding"/>
    <property type="evidence" value="ECO:0007669"/>
    <property type="project" value="UniProtKB-UniRule"/>
</dbReference>
<protein>
    <recommendedName>
        <fullName evidence="3">Pyridinium-3,5-bisthiocarboxylic acid mononucleotide nickel insertion protein</fullName>
        <shortName evidence="3">P2TMN nickel insertion protein</shortName>
        <ecNumber evidence="3">4.99.1.12</ecNumber>
    </recommendedName>
    <alternativeName>
        <fullName evidence="3">Nickel-pincer cofactor biosynthesis protein LarC</fullName>
    </alternativeName>
</protein>
<organism evidence="4 5">
    <name type="scientific">Oceanirhabdus seepicola</name>
    <dbReference type="NCBI Taxonomy" id="2828781"/>
    <lineage>
        <taxon>Bacteria</taxon>
        <taxon>Bacillati</taxon>
        <taxon>Bacillota</taxon>
        <taxon>Clostridia</taxon>
        <taxon>Eubacteriales</taxon>
        <taxon>Clostridiaceae</taxon>
        <taxon>Oceanirhabdus</taxon>
    </lineage>
</organism>
<dbReference type="EMBL" id="JAGSOJ010000003">
    <property type="protein sequence ID" value="MCM1991389.1"/>
    <property type="molecule type" value="Genomic_DNA"/>
</dbReference>
<name>A0A9J6P6G8_9CLOT</name>
<dbReference type="Pfam" id="PF01969">
    <property type="entry name" value="Ni_insertion"/>
    <property type="match status" value="1"/>
</dbReference>
<comment type="catalytic activity">
    <reaction evidence="3">
        <text>Ni(II)-pyridinium-3,5-bisthiocarboxylate mononucleotide = pyridinium-3,5-bisthiocarboxylate mononucleotide + Ni(2+)</text>
        <dbReference type="Rhea" id="RHEA:54784"/>
        <dbReference type="ChEBI" id="CHEBI:49786"/>
        <dbReference type="ChEBI" id="CHEBI:137372"/>
        <dbReference type="ChEBI" id="CHEBI:137373"/>
        <dbReference type="EC" id="4.99.1.12"/>
    </reaction>
</comment>
<sequence length="415" mass="47062">MEERVLYVDCLSGISGDMTIGMLLDLGLDKDKFIEDLNKLNISEYKINIEKGQKNGITGTNFNVILNESHTYNNEDEAEQIYEHQHTHNHEHCRGIKEIFKIIDESKLNKEVKTLSKKIFNEVAKAEATVHNEDIDKVHFHEVGAVDSIVDIVGTAILIDMLKVDKIISSPIHIGTGFVKCQHGKIPVPAPATLEILKGIPVYSKGIRSELVTPTGAAIVKVLVDEFKYVDNMIIDKIGYGLGDRDLEIANLLRGVILKRKLDESLIMLECNIDDMNPEIYSYLIPKALEKGAKDIFLTNIVMKKNRPGIKINLLCDEDKSEIFEKLLFEETTTLGLRKTKVDKVKLKSKFQKVSTIYGDVTIKICYNNSEIIKYAPEYEECRMLAEKNSVPIRKVFEEANYNFKKNINDGKVKK</sequence>
<keyword evidence="1 3" id="KW-0533">Nickel</keyword>
<comment type="caution">
    <text evidence="4">The sequence shown here is derived from an EMBL/GenBank/DDBJ whole genome shotgun (WGS) entry which is preliminary data.</text>
</comment>
<dbReference type="AlphaFoldDB" id="A0A9J6P6G8"/>
<reference evidence="4" key="1">
    <citation type="journal article" date="2021" name="mSystems">
        <title>Bacteria and Archaea Synergistically Convert Glycine Betaine to Biogenic Methane in the Formosa Cold Seep of the South China Sea.</title>
        <authorList>
            <person name="Li L."/>
            <person name="Zhang W."/>
            <person name="Zhang S."/>
            <person name="Song L."/>
            <person name="Sun Q."/>
            <person name="Zhang H."/>
            <person name="Xiang H."/>
            <person name="Dong X."/>
        </authorList>
    </citation>
    <scope>NUCLEOTIDE SEQUENCE</scope>
    <source>
        <strain evidence="4">ZWT</strain>
    </source>
</reference>
<reference evidence="4" key="2">
    <citation type="submission" date="2021-04" db="EMBL/GenBank/DDBJ databases">
        <authorList>
            <person name="Dong X."/>
        </authorList>
    </citation>
    <scope>NUCLEOTIDE SEQUENCE</scope>
    <source>
        <strain evidence="4">ZWT</strain>
    </source>
</reference>